<dbReference type="PANTHER" id="PTHR43695">
    <property type="entry name" value="PUTATIVE (AFU_ORTHOLOGUE AFUA_2G17250)-RELATED"/>
    <property type="match status" value="1"/>
</dbReference>
<gene>
    <name evidence="2" type="ORF">BT63DRAFT_380178</name>
</gene>
<reference evidence="2" key="1">
    <citation type="journal article" date="2020" name="Stud. Mycol.">
        <title>101 Dothideomycetes genomes: a test case for predicting lifestyles and emergence of pathogens.</title>
        <authorList>
            <person name="Haridas S."/>
            <person name="Albert R."/>
            <person name="Binder M."/>
            <person name="Bloem J."/>
            <person name="Labutti K."/>
            <person name="Salamov A."/>
            <person name="Andreopoulos B."/>
            <person name="Baker S."/>
            <person name="Barry K."/>
            <person name="Bills G."/>
            <person name="Bluhm B."/>
            <person name="Cannon C."/>
            <person name="Castanera R."/>
            <person name="Culley D."/>
            <person name="Daum C."/>
            <person name="Ezra D."/>
            <person name="Gonzalez J."/>
            <person name="Henrissat B."/>
            <person name="Kuo A."/>
            <person name="Liang C."/>
            <person name="Lipzen A."/>
            <person name="Lutzoni F."/>
            <person name="Magnuson J."/>
            <person name="Mondo S."/>
            <person name="Nolan M."/>
            <person name="Ohm R."/>
            <person name="Pangilinan J."/>
            <person name="Park H.-J."/>
            <person name="Ramirez L."/>
            <person name="Alfaro M."/>
            <person name="Sun H."/>
            <person name="Tritt A."/>
            <person name="Yoshinaga Y."/>
            <person name="Zwiers L.-H."/>
            <person name="Turgeon B."/>
            <person name="Goodwin S."/>
            <person name="Spatafora J."/>
            <person name="Crous P."/>
            <person name="Grigoriev I."/>
        </authorList>
    </citation>
    <scope>NUCLEOTIDE SEQUENCE</scope>
    <source>
        <strain evidence="2">CBS 115976</strain>
    </source>
</reference>
<dbReference type="Pfam" id="PF13472">
    <property type="entry name" value="Lipase_GDSL_2"/>
    <property type="match status" value="1"/>
</dbReference>
<evidence type="ECO:0000313" key="3">
    <source>
        <dbReference type="Proteomes" id="UP000799302"/>
    </source>
</evidence>
<name>A0A6A6TUX9_9PEZI</name>
<dbReference type="InterPro" id="IPR037459">
    <property type="entry name" value="RhgT-like"/>
</dbReference>
<dbReference type="PANTHER" id="PTHR43695:SF2">
    <property type="entry name" value="PUTATIVE (AFU_ORTHOLOGUE AFUA_2G17250)-RELATED"/>
    <property type="match status" value="1"/>
</dbReference>
<evidence type="ECO:0000259" key="1">
    <source>
        <dbReference type="Pfam" id="PF13472"/>
    </source>
</evidence>
<feature type="domain" description="SGNH hydrolase-type esterase" evidence="1">
    <location>
        <begin position="21"/>
        <end position="200"/>
    </location>
</feature>
<dbReference type="GO" id="GO:0016787">
    <property type="term" value="F:hydrolase activity"/>
    <property type="evidence" value="ECO:0007669"/>
    <property type="project" value="UniProtKB-KW"/>
</dbReference>
<keyword evidence="3" id="KW-1185">Reference proteome</keyword>
<accession>A0A6A6TUX9</accession>
<dbReference type="OrthoDB" id="5041285at2759"/>
<dbReference type="AlphaFoldDB" id="A0A6A6TUX9"/>
<dbReference type="Gene3D" id="3.40.50.1110">
    <property type="entry name" value="SGNH hydrolase"/>
    <property type="match status" value="1"/>
</dbReference>
<organism evidence="2 3">
    <name type="scientific">Microthyrium microscopicum</name>
    <dbReference type="NCBI Taxonomy" id="703497"/>
    <lineage>
        <taxon>Eukaryota</taxon>
        <taxon>Fungi</taxon>
        <taxon>Dikarya</taxon>
        <taxon>Ascomycota</taxon>
        <taxon>Pezizomycotina</taxon>
        <taxon>Dothideomycetes</taxon>
        <taxon>Dothideomycetes incertae sedis</taxon>
        <taxon>Microthyriales</taxon>
        <taxon>Microthyriaceae</taxon>
        <taxon>Microthyrium</taxon>
    </lineage>
</organism>
<keyword evidence="2" id="KW-0378">Hydrolase</keyword>
<protein>
    <submittedName>
        <fullName evidence="2">GDSL-like Lipase/Acylhydrolase</fullName>
    </submittedName>
</protein>
<dbReference type="InterPro" id="IPR036514">
    <property type="entry name" value="SGNH_hydro_sf"/>
</dbReference>
<evidence type="ECO:0000313" key="2">
    <source>
        <dbReference type="EMBL" id="KAF2663256.1"/>
    </source>
</evidence>
<dbReference type="SUPFAM" id="SSF52266">
    <property type="entry name" value="SGNH hydrolase"/>
    <property type="match status" value="1"/>
</dbReference>
<proteinExistence type="predicted"/>
<dbReference type="InterPro" id="IPR013830">
    <property type="entry name" value="SGNH_hydro"/>
</dbReference>
<dbReference type="Proteomes" id="UP000799302">
    <property type="component" value="Unassembled WGS sequence"/>
</dbReference>
<sequence length="238" mass="25701">MPGLRREFALRQEKAPEFLLAGDSTTAPTSAGGGGWGDGFISILANGAKGENFARNGQTTVSFQKGGQWGKLMDMLKGTVGKTRVYVTIQFGHNDQKEKAGISDTEFSNNLKKLAGQVKSAGGVPILVTPLTRRTFSGGSPTDNLAKQRELTLSAAKQGGYDVIDLNSESRRYVKAIGQQAANKYNLKSDDYTHLNKLGKDVFGRMVSDLIIELKPELKQYFKADPAMSAALKQGKPI</sequence>
<dbReference type="EMBL" id="MU004246">
    <property type="protein sequence ID" value="KAF2663256.1"/>
    <property type="molecule type" value="Genomic_DNA"/>
</dbReference>